<evidence type="ECO:0000256" key="1">
    <source>
        <dbReference type="SAM" id="MobiDB-lite"/>
    </source>
</evidence>
<sequence length="45" mass="4643">MLYQGREKKKSEVATKVPGASPAHLGTRSTGYCSVTGNLSGCKGS</sequence>
<protein>
    <submittedName>
        <fullName evidence="2">PRO1828</fullName>
    </submittedName>
</protein>
<feature type="compositionally biased region" description="Basic and acidic residues" evidence="1">
    <location>
        <begin position="1"/>
        <end position="13"/>
    </location>
</feature>
<organism evidence="2">
    <name type="scientific">Homo sapiens</name>
    <name type="common">Human</name>
    <dbReference type="NCBI Taxonomy" id="9606"/>
    <lineage>
        <taxon>Eukaryota</taxon>
        <taxon>Metazoa</taxon>
        <taxon>Chordata</taxon>
        <taxon>Craniata</taxon>
        <taxon>Vertebrata</taxon>
        <taxon>Euteleostomi</taxon>
        <taxon>Mammalia</taxon>
        <taxon>Eutheria</taxon>
        <taxon>Euarchontoglires</taxon>
        <taxon>Primates</taxon>
        <taxon>Haplorrhini</taxon>
        <taxon>Catarrhini</taxon>
        <taxon>Hominidae</taxon>
        <taxon>Homo</taxon>
    </lineage>
</organism>
<proteinExistence type="evidence at transcript level"/>
<name>Q9P1G5_HUMAN</name>
<dbReference type="EMBL" id="AF116669">
    <property type="protein sequence ID" value="AAF71089.1"/>
    <property type="molecule type" value="mRNA"/>
</dbReference>
<dbReference type="AlphaFoldDB" id="Q9P1G5"/>
<accession>Q9P1G5</accession>
<reference evidence="2" key="1">
    <citation type="submission" date="1998-12" db="EMBL/GenBank/DDBJ databases">
        <title>Functional prediction of the coding sequences of 121 new genes deduced by analysis of cDNA clones from human fetal liver.</title>
        <authorList>
            <person name="Zhang C."/>
            <person name="Yu Y."/>
            <person name="Zhang S."/>
            <person name="Wei H."/>
            <person name="Zhou G."/>
            <person name="Ouyang S."/>
            <person name="Luo L."/>
            <person name="Bi J."/>
            <person name="Liu M."/>
            <person name="He F."/>
        </authorList>
    </citation>
    <scope>NUCLEOTIDE SEQUENCE</scope>
    <source>
        <tissue evidence="2">Liver</tissue>
    </source>
</reference>
<feature type="region of interest" description="Disordered" evidence="1">
    <location>
        <begin position="1"/>
        <end position="25"/>
    </location>
</feature>
<evidence type="ECO:0000313" key="2">
    <source>
        <dbReference type="EMBL" id="AAF71089.1"/>
    </source>
</evidence>